<dbReference type="NCBIfam" id="TIGR00231">
    <property type="entry name" value="small_GTP"/>
    <property type="match status" value="1"/>
</dbReference>
<dbReference type="InterPro" id="IPR027417">
    <property type="entry name" value="P-loop_NTPase"/>
</dbReference>
<dbReference type="InterPro" id="IPR031157">
    <property type="entry name" value="G_TR_CS"/>
</dbReference>
<organism evidence="3 4">
    <name type="scientific">Prorocentrum cordatum</name>
    <dbReference type="NCBI Taxonomy" id="2364126"/>
    <lineage>
        <taxon>Eukaryota</taxon>
        <taxon>Sar</taxon>
        <taxon>Alveolata</taxon>
        <taxon>Dinophyceae</taxon>
        <taxon>Prorocentrales</taxon>
        <taxon>Prorocentraceae</taxon>
        <taxon>Prorocentrum</taxon>
    </lineage>
</organism>
<keyword evidence="4" id="KW-1185">Reference proteome</keyword>
<reference evidence="3" key="1">
    <citation type="submission" date="2023-10" db="EMBL/GenBank/DDBJ databases">
        <authorList>
            <person name="Chen Y."/>
            <person name="Shah S."/>
            <person name="Dougan E. K."/>
            <person name="Thang M."/>
            <person name="Chan C."/>
        </authorList>
    </citation>
    <scope>NUCLEOTIDE SEQUENCE [LARGE SCALE GENOMIC DNA]</scope>
</reference>
<dbReference type="SUPFAM" id="SSF52540">
    <property type="entry name" value="P-loop containing nucleoside triphosphate hydrolases"/>
    <property type="match status" value="1"/>
</dbReference>
<protein>
    <recommendedName>
        <fullName evidence="2">Tr-type G domain-containing protein</fullName>
    </recommendedName>
</protein>
<feature type="non-terminal residue" evidence="3">
    <location>
        <position position="1"/>
    </location>
</feature>
<dbReference type="PRINTS" id="PR00315">
    <property type="entry name" value="ELONGATNFCT"/>
</dbReference>
<dbReference type="Pfam" id="PF00009">
    <property type="entry name" value="GTP_EFTU"/>
    <property type="match status" value="1"/>
</dbReference>
<evidence type="ECO:0000259" key="2">
    <source>
        <dbReference type="PROSITE" id="PS51722"/>
    </source>
</evidence>
<dbReference type="PROSITE" id="PS51722">
    <property type="entry name" value="G_TR_2"/>
    <property type="match status" value="1"/>
</dbReference>
<dbReference type="InterPro" id="IPR000795">
    <property type="entry name" value="T_Tr_GTP-bd_dom"/>
</dbReference>
<evidence type="ECO:0000313" key="4">
    <source>
        <dbReference type="Proteomes" id="UP001189429"/>
    </source>
</evidence>
<dbReference type="PANTHER" id="PTHR43512:SF7">
    <property type="entry name" value="TRANSLATION FACTOR GUF1, MITOCHONDRIAL"/>
    <property type="match status" value="1"/>
</dbReference>
<evidence type="ECO:0000256" key="1">
    <source>
        <dbReference type="ARBA" id="ARBA00023136"/>
    </source>
</evidence>
<keyword evidence="1" id="KW-0472">Membrane</keyword>
<dbReference type="InterPro" id="IPR005225">
    <property type="entry name" value="Small_GTP-bd"/>
</dbReference>
<evidence type="ECO:0000313" key="3">
    <source>
        <dbReference type="EMBL" id="CAK0820490.1"/>
    </source>
</evidence>
<sequence>ACGVIPESAPDQFLDGLEVERQRGITVKAQTCSMLFRSQRDGQDYLLNLIDTPGHVDFSYEVSRSLNACQGAVLLVDAVQGIQAQTVSTFHQAFNADLEVLCALSKIDLEHAQCDEVKAQLEGLCGVPQQEVVEVSGKTGQGVPALLEAIVAHVPPPQGDDTAPFKALLFDAYYDIRRGVVLLLAVRDGEMQFGSKVFCSYSGRVYPIQET</sequence>
<dbReference type="InterPro" id="IPR006297">
    <property type="entry name" value="EF-4"/>
</dbReference>
<dbReference type="PANTHER" id="PTHR43512">
    <property type="entry name" value="TRANSLATION FACTOR GUF1-RELATED"/>
    <property type="match status" value="1"/>
</dbReference>
<dbReference type="EMBL" id="CAUYUJ010007361">
    <property type="protein sequence ID" value="CAK0820490.1"/>
    <property type="molecule type" value="Genomic_DNA"/>
</dbReference>
<feature type="non-terminal residue" evidence="3">
    <location>
        <position position="211"/>
    </location>
</feature>
<dbReference type="Gene3D" id="2.40.30.10">
    <property type="entry name" value="Translation factors"/>
    <property type="match status" value="1"/>
</dbReference>
<feature type="domain" description="Tr-type G" evidence="2">
    <location>
        <begin position="1"/>
        <end position="158"/>
    </location>
</feature>
<comment type="caution">
    <text evidence="3">The sequence shown here is derived from an EMBL/GenBank/DDBJ whole genome shotgun (WGS) entry which is preliminary data.</text>
</comment>
<dbReference type="PROSITE" id="PS00301">
    <property type="entry name" value="G_TR_1"/>
    <property type="match status" value="1"/>
</dbReference>
<accession>A0ABN9RND8</accession>
<dbReference type="Gene3D" id="3.40.50.300">
    <property type="entry name" value="P-loop containing nucleotide triphosphate hydrolases"/>
    <property type="match status" value="1"/>
</dbReference>
<gene>
    <name evidence="3" type="ORF">PCOR1329_LOCUS22149</name>
</gene>
<proteinExistence type="predicted"/>
<name>A0ABN9RND8_9DINO</name>
<dbReference type="Proteomes" id="UP001189429">
    <property type="component" value="Unassembled WGS sequence"/>
</dbReference>